<evidence type="ECO:0000256" key="3">
    <source>
        <dbReference type="ARBA" id="ARBA00023128"/>
    </source>
</evidence>
<name>A0A261Y2N7_9FUNG</name>
<protein>
    <recommendedName>
        <fullName evidence="2">NADH dehydrogenase [ubiquinone] 1 alpha subcomplex assembly factor 3</fullName>
    </recommendedName>
</protein>
<evidence type="ECO:0000256" key="5">
    <source>
        <dbReference type="SAM" id="MobiDB-lite"/>
    </source>
</evidence>
<dbReference type="Proteomes" id="UP000242875">
    <property type="component" value="Unassembled WGS sequence"/>
</dbReference>
<dbReference type="EMBL" id="MVBO01000029">
    <property type="protein sequence ID" value="OZJ04828.1"/>
    <property type="molecule type" value="Genomic_DNA"/>
</dbReference>
<dbReference type="PANTHER" id="PTHR21192">
    <property type="entry name" value="NUCLEAR PROTEIN E3-3"/>
    <property type="match status" value="1"/>
</dbReference>
<dbReference type="InterPro" id="IPR034095">
    <property type="entry name" value="NDUF3"/>
</dbReference>
<feature type="region of interest" description="Disordered" evidence="5">
    <location>
        <begin position="35"/>
        <end position="59"/>
    </location>
</feature>
<dbReference type="CDD" id="cd05125">
    <property type="entry name" value="Mth938_2P1-like"/>
    <property type="match status" value="1"/>
</dbReference>
<evidence type="ECO:0000313" key="7">
    <source>
        <dbReference type="Proteomes" id="UP000242875"/>
    </source>
</evidence>
<dbReference type="GO" id="GO:0032981">
    <property type="term" value="P:mitochondrial respiratory chain complex I assembly"/>
    <property type="evidence" value="ECO:0007669"/>
    <property type="project" value="InterPro"/>
</dbReference>
<sequence length="209" mass="23395">MLRSVTSTRCRALTRSLGQRSLTTTLSLYAKRRPTNEVHQQPHNTPVMNQTWPKEAPTSDTIVPESLYSAFRNMFDTRPVVGVDTITQDGIVLTSGVRLRGGVILMNGEAFSWDVPSQALETERFRGWTEEMVQIFRVITPKPELVLFGTGRTFALVPPNIRSYLHKLGIQVDMMDSKNAAATFNVLAEEGRRVAVALLPLTPTSARYF</sequence>
<keyword evidence="3" id="KW-0496">Mitochondrion</keyword>
<organism evidence="6 7">
    <name type="scientific">Bifiguratus adelaidae</name>
    <dbReference type="NCBI Taxonomy" id="1938954"/>
    <lineage>
        <taxon>Eukaryota</taxon>
        <taxon>Fungi</taxon>
        <taxon>Fungi incertae sedis</taxon>
        <taxon>Mucoromycota</taxon>
        <taxon>Mucoromycotina</taxon>
        <taxon>Endogonomycetes</taxon>
        <taxon>Endogonales</taxon>
        <taxon>Endogonales incertae sedis</taxon>
        <taxon>Bifiguratus</taxon>
    </lineage>
</organism>
<comment type="caution">
    <text evidence="6">The sequence shown here is derived from an EMBL/GenBank/DDBJ whole genome shotgun (WGS) entry which is preliminary data.</text>
</comment>
<dbReference type="AlphaFoldDB" id="A0A261Y2N7"/>
<comment type="subcellular location">
    <subcellularLocation>
        <location evidence="1">Mitochondrion</location>
    </subcellularLocation>
</comment>
<dbReference type="GO" id="GO:0005743">
    <property type="term" value="C:mitochondrial inner membrane"/>
    <property type="evidence" value="ECO:0007669"/>
    <property type="project" value="TreeGrafter"/>
</dbReference>
<proteinExistence type="inferred from homology"/>
<comment type="similarity">
    <text evidence="4">Belongs to the NDUFAF3 family.</text>
</comment>
<evidence type="ECO:0000256" key="4">
    <source>
        <dbReference type="ARBA" id="ARBA00049984"/>
    </source>
</evidence>
<feature type="compositionally biased region" description="Polar residues" evidence="5">
    <location>
        <begin position="37"/>
        <end position="52"/>
    </location>
</feature>
<dbReference type="Pfam" id="PF04430">
    <property type="entry name" value="DUF498"/>
    <property type="match status" value="1"/>
</dbReference>
<evidence type="ECO:0000256" key="1">
    <source>
        <dbReference type="ARBA" id="ARBA00004173"/>
    </source>
</evidence>
<evidence type="ECO:0000313" key="6">
    <source>
        <dbReference type="EMBL" id="OZJ04828.1"/>
    </source>
</evidence>
<dbReference type="OrthoDB" id="20681at2759"/>
<evidence type="ECO:0000256" key="2">
    <source>
        <dbReference type="ARBA" id="ARBA00021776"/>
    </source>
</evidence>
<keyword evidence="7" id="KW-1185">Reference proteome</keyword>
<accession>A0A261Y2N7</accession>
<dbReference type="SUPFAM" id="SSF64076">
    <property type="entry name" value="MTH938-like"/>
    <property type="match status" value="1"/>
</dbReference>
<dbReference type="InterPro" id="IPR007523">
    <property type="entry name" value="NDUFAF3/AAMDC"/>
</dbReference>
<reference evidence="6 7" key="1">
    <citation type="journal article" date="2017" name="Mycologia">
        <title>Bifiguratus adelaidae, gen. et sp. nov., a new member of Mucoromycotina in endophytic and soil-dwelling habitats.</title>
        <authorList>
            <person name="Torres-Cruz T.J."/>
            <person name="Billingsley Tobias T.L."/>
            <person name="Almatruk M."/>
            <person name="Hesse C."/>
            <person name="Kuske C.R."/>
            <person name="Desiro A."/>
            <person name="Benucci G.M."/>
            <person name="Bonito G."/>
            <person name="Stajich J.E."/>
            <person name="Dunlap C."/>
            <person name="Arnold A.E."/>
            <person name="Porras-Alfaro A."/>
        </authorList>
    </citation>
    <scope>NUCLEOTIDE SEQUENCE [LARGE SCALE GENOMIC DNA]</scope>
    <source>
        <strain evidence="6 7">AZ0501</strain>
    </source>
</reference>
<dbReference type="InterPro" id="IPR036748">
    <property type="entry name" value="MTH938-like_sf"/>
</dbReference>
<dbReference type="PANTHER" id="PTHR21192:SF2">
    <property type="entry name" value="NADH DEHYDROGENASE [UBIQUINONE] 1 ALPHA SUBCOMPLEX ASSEMBLY FACTOR 3"/>
    <property type="match status" value="1"/>
</dbReference>
<gene>
    <name evidence="6" type="ORF">BZG36_02345</name>
</gene>
<dbReference type="Gene3D" id="3.40.1230.10">
    <property type="entry name" value="MTH938-like"/>
    <property type="match status" value="1"/>
</dbReference>